<evidence type="ECO:0000313" key="2">
    <source>
        <dbReference type="Proteomes" id="UP000230423"/>
    </source>
</evidence>
<dbReference type="EMBL" id="KZ346913">
    <property type="protein sequence ID" value="PIO68808.1"/>
    <property type="molecule type" value="Genomic_DNA"/>
</dbReference>
<reference evidence="1 2" key="1">
    <citation type="submission" date="2015-09" db="EMBL/GenBank/DDBJ databases">
        <title>Draft genome of the parasitic nematode Teladorsagia circumcincta isolate WARC Sus (inbred).</title>
        <authorList>
            <person name="Mitreva M."/>
        </authorList>
    </citation>
    <scope>NUCLEOTIDE SEQUENCE [LARGE SCALE GENOMIC DNA]</scope>
    <source>
        <strain evidence="1 2">S</strain>
    </source>
</reference>
<evidence type="ECO:0000313" key="1">
    <source>
        <dbReference type="EMBL" id="PIO68808.1"/>
    </source>
</evidence>
<dbReference type="Proteomes" id="UP000230423">
    <property type="component" value="Unassembled WGS sequence"/>
</dbReference>
<protein>
    <submittedName>
        <fullName evidence="1">Uncharacterized protein</fullName>
    </submittedName>
</protein>
<keyword evidence="2" id="KW-1185">Reference proteome</keyword>
<gene>
    <name evidence="1" type="ORF">TELCIR_09392</name>
</gene>
<name>A0A2G9UEY5_TELCI</name>
<accession>A0A2G9UEY5</accession>
<proteinExistence type="predicted"/>
<sequence length="41" mass="4834">MRNQLKPWFRLALTLSTHSHHSTLAAYRTNWPATQEPLCRV</sequence>
<organism evidence="1 2">
    <name type="scientific">Teladorsagia circumcincta</name>
    <name type="common">Brown stomach worm</name>
    <name type="synonym">Ostertagia circumcincta</name>
    <dbReference type="NCBI Taxonomy" id="45464"/>
    <lineage>
        <taxon>Eukaryota</taxon>
        <taxon>Metazoa</taxon>
        <taxon>Ecdysozoa</taxon>
        <taxon>Nematoda</taxon>
        <taxon>Chromadorea</taxon>
        <taxon>Rhabditida</taxon>
        <taxon>Rhabditina</taxon>
        <taxon>Rhabditomorpha</taxon>
        <taxon>Strongyloidea</taxon>
        <taxon>Trichostrongylidae</taxon>
        <taxon>Teladorsagia</taxon>
    </lineage>
</organism>
<dbReference type="AlphaFoldDB" id="A0A2G9UEY5"/>